<reference evidence="3 4" key="1">
    <citation type="submission" date="2019-04" db="EMBL/GenBank/DDBJ databases">
        <title>Lampropedia sp YIM MLB12 draf genome.</title>
        <authorList>
            <person name="Wang Y.-X."/>
        </authorList>
    </citation>
    <scope>NUCLEOTIDE SEQUENCE [LARGE SCALE GENOMIC DNA]</scope>
    <source>
        <strain evidence="3 4">YIM MLB12</strain>
    </source>
</reference>
<feature type="domain" description="Xaa-Pro dipeptidyl-peptidase-like" evidence="2">
    <location>
        <begin position="12"/>
        <end position="142"/>
    </location>
</feature>
<keyword evidence="4" id="KW-1185">Reference proteome</keyword>
<organism evidence="3 4">
    <name type="scientific">Lampropedia aestuarii</name>
    <dbReference type="NCBI Taxonomy" id="2562762"/>
    <lineage>
        <taxon>Bacteria</taxon>
        <taxon>Pseudomonadati</taxon>
        <taxon>Pseudomonadota</taxon>
        <taxon>Betaproteobacteria</taxon>
        <taxon>Burkholderiales</taxon>
        <taxon>Comamonadaceae</taxon>
        <taxon>Lampropedia</taxon>
    </lineage>
</organism>
<evidence type="ECO:0000259" key="2">
    <source>
        <dbReference type="Pfam" id="PF02129"/>
    </source>
</evidence>
<evidence type="ECO:0000313" key="3">
    <source>
        <dbReference type="EMBL" id="THJ30667.1"/>
    </source>
</evidence>
<dbReference type="InterPro" id="IPR050261">
    <property type="entry name" value="FrsA_esterase"/>
</dbReference>
<dbReference type="EMBL" id="SSWX01000041">
    <property type="protein sequence ID" value="THJ30667.1"/>
    <property type="molecule type" value="Genomic_DNA"/>
</dbReference>
<sequence>MIDAINVEFPVDGDFIRGTLYLPESTKKIPAVALAHGWAMVAGGDLEDYALQVATRGIAALSFDYRNLGKSDGKPRQHLDPHRQVEDFKAAISFLRTQKTINPDQIGIWGSSYGGGHVLTVAATDPRVRCVVSQVPTISSWRAATSKLNSEELTDQCQRFIRERESSFAGAPLSLQKTIGINPSEVVTYPDKDSYDYMSSQGARCPEWKDYTTLSSLELARNYEPGAYIYRIKNTPTLMIIASRDTTTPHELQRDAFAAMTCPKELIEIEGGHYVVYQEALDKTSNLAADWFKKHLCK</sequence>
<evidence type="ECO:0000256" key="1">
    <source>
        <dbReference type="ARBA" id="ARBA00022801"/>
    </source>
</evidence>
<dbReference type="Pfam" id="PF02129">
    <property type="entry name" value="Peptidase_S15"/>
    <property type="match status" value="1"/>
</dbReference>
<accession>A0A4S5BEI3</accession>
<proteinExistence type="predicted"/>
<dbReference type="SUPFAM" id="SSF53474">
    <property type="entry name" value="alpha/beta-Hydrolases"/>
    <property type="match status" value="1"/>
</dbReference>
<comment type="caution">
    <text evidence="3">The sequence shown here is derived from an EMBL/GenBank/DDBJ whole genome shotgun (WGS) entry which is preliminary data.</text>
</comment>
<dbReference type="GO" id="GO:0052689">
    <property type="term" value="F:carboxylic ester hydrolase activity"/>
    <property type="evidence" value="ECO:0007669"/>
    <property type="project" value="UniProtKB-ARBA"/>
</dbReference>
<dbReference type="Gene3D" id="1.10.10.800">
    <property type="match status" value="1"/>
</dbReference>
<name>A0A4S5BEI3_9BURK</name>
<dbReference type="AlphaFoldDB" id="A0A4S5BEI3"/>
<dbReference type="PANTHER" id="PTHR22946:SF9">
    <property type="entry name" value="POLYKETIDE TRANSFERASE AF380"/>
    <property type="match status" value="1"/>
</dbReference>
<dbReference type="Gene3D" id="3.40.50.1820">
    <property type="entry name" value="alpha/beta hydrolase"/>
    <property type="match status" value="1"/>
</dbReference>
<keyword evidence="1 3" id="KW-0378">Hydrolase</keyword>
<protein>
    <submittedName>
        <fullName evidence="3">Alpha/beta hydrolase</fullName>
    </submittedName>
</protein>
<evidence type="ECO:0000313" key="4">
    <source>
        <dbReference type="Proteomes" id="UP000306236"/>
    </source>
</evidence>
<dbReference type="OrthoDB" id="9805123at2"/>
<dbReference type="Proteomes" id="UP000306236">
    <property type="component" value="Unassembled WGS sequence"/>
</dbReference>
<dbReference type="InterPro" id="IPR000383">
    <property type="entry name" value="Xaa-Pro-like_dom"/>
</dbReference>
<dbReference type="PANTHER" id="PTHR22946">
    <property type="entry name" value="DIENELACTONE HYDROLASE DOMAIN-CONTAINING PROTEIN-RELATED"/>
    <property type="match status" value="1"/>
</dbReference>
<gene>
    <name evidence="3" type="ORF">E8K88_17620</name>
</gene>
<dbReference type="InterPro" id="IPR029058">
    <property type="entry name" value="AB_hydrolase_fold"/>
</dbReference>